<comment type="caution">
    <text evidence="3">The sequence shown here is derived from an EMBL/GenBank/DDBJ whole genome shotgun (WGS) entry which is preliminary data.</text>
</comment>
<dbReference type="PATRIC" id="fig|1150625.3.peg.2111"/>
<protein>
    <recommendedName>
        <fullName evidence="5">Arylamine N-acetyltransferase</fullName>
    </recommendedName>
</protein>
<name>A0A147K7C5_9BACI</name>
<dbReference type="SUPFAM" id="SSF54001">
    <property type="entry name" value="Cysteine proteinases"/>
    <property type="match status" value="1"/>
</dbReference>
<sequence>MASFFKMTVLERNLEMISKDYLTYIGITDYRNLSQHELLSSIHQQHLYHIPFENLDIHVGKKLSMNPEEVLHKILGNHRGGLCFEVNSLLYSVLQELFYDVHYISARFWNEDKQSWNRDCSHLALMVNIEDHQYLVDVGVGGGFLTPLLIQDGCIHDDHHGEFKVEKTASENEFIIMKRVEDQWEILFKISTTPRALHEFEEMCEITQTDRDSIFTQKKLCSLMNVQGRVSLTDQYIKITSGREVVKKDITSQSEWVLALKEHFTIDWEYIMDEKNTKK</sequence>
<dbReference type="RefSeq" id="WP_059351262.1">
    <property type="nucleotide sequence ID" value="NZ_LDYG01000031.1"/>
</dbReference>
<evidence type="ECO:0000313" key="4">
    <source>
        <dbReference type="Proteomes" id="UP000074108"/>
    </source>
</evidence>
<dbReference type="PRINTS" id="PR01543">
    <property type="entry name" value="ANATRNSFRASE"/>
</dbReference>
<organism evidence="3 4">
    <name type="scientific">Bacillus coahuilensis p1.1.43</name>
    <dbReference type="NCBI Taxonomy" id="1150625"/>
    <lineage>
        <taxon>Bacteria</taxon>
        <taxon>Bacillati</taxon>
        <taxon>Bacillota</taxon>
        <taxon>Bacilli</taxon>
        <taxon>Bacillales</taxon>
        <taxon>Bacillaceae</taxon>
        <taxon>Bacillus</taxon>
    </lineage>
</organism>
<comment type="similarity">
    <text evidence="1 2">Belongs to the arylamine N-acetyltransferase family.</text>
</comment>
<keyword evidence="4" id="KW-1185">Reference proteome</keyword>
<evidence type="ECO:0000313" key="3">
    <source>
        <dbReference type="EMBL" id="KUP05971.1"/>
    </source>
</evidence>
<evidence type="ECO:0000256" key="1">
    <source>
        <dbReference type="ARBA" id="ARBA00006547"/>
    </source>
</evidence>
<dbReference type="Pfam" id="PF00797">
    <property type="entry name" value="Acetyltransf_2"/>
    <property type="match status" value="1"/>
</dbReference>
<dbReference type="GO" id="GO:0016407">
    <property type="term" value="F:acetyltransferase activity"/>
    <property type="evidence" value="ECO:0007669"/>
    <property type="project" value="InterPro"/>
</dbReference>
<dbReference type="Proteomes" id="UP000074108">
    <property type="component" value="Unassembled WGS sequence"/>
</dbReference>
<reference evidence="3 4" key="1">
    <citation type="journal article" date="2016" name="Front. Microbiol.">
        <title>Microevolution Analysis of Bacillus coahuilensis Unveils Differences in Phosphorus Acquisition Strategies and Their Regulation.</title>
        <authorList>
            <person name="Gomez-Lunar Z."/>
            <person name="Hernandez-Gonzalez I."/>
            <person name="Rodriguez-Torres M.D."/>
            <person name="Souza V."/>
            <person name="Olmedo-Alvarez G."/>
        </authorList>
    </citation>
    <scope>NUCLEOTIDE SEQUENCE [LARGE SCALE GENOMIC DNA]</scope>
    <source>
        <strain evidence="4">p1.1.43</strain>
    </source>
</reference>
<dbReference type="InterPro" id="IPR038765">
    <property type="entry name" value="Papain-like_cys_pep_sf"/>
</dbReference>
<dbReference type="Gene3D" id="3.30.2140.20">
    <property type="match status" value="1"/>
</dbReference>
<dbReference type="EMBL" id="LDYG01000031">
    <property type="protein sequence ID" value="KUP05971.1"/>
    <property type="molecule type" value="Genomic_DNA"/>
</dbReference>
<proteinExistence type="inferred from homology"/>
<dbReference type="PANTHER" id="PTHR11786">
    <property type="entry name" value="N-HYDROXYARYLAMINE O-ACETYLTRANSFERASE"/>
    <property type="match status" value="1"/>
</dbReference>
<accession>A0A147K7C5</accession>
<evidence type="ECO:0008006" key="5">
    <source>
        <dbReference type="Google" id="ProtNLM"/>
    </source>
</evidence>
<dbReference type="STRING" id="1150625.Q75_09900"/>
<dbReference type="InterPro" id="IPR001447">
    <property type="entry name" value="Arylamine_N-AcTrfase"/>
</dbReference>
<dbReference type="AlphaFoldDB" id="A0A147K7C5"/>
<dbReference type="OrthoDB" id="7181050at2"/>
<dbReference type="InterPro" id="IPR053710">
    <property type="entry name" value="Arylamine_NAT_domain_sf"/>
</dbReference>
<gene>
    <name evidence="3" type="ORF">Q75_09900</name>
</gene>
<evidence type="ECO:0000256" key="2">
    <source>
        <dbReference type="RuleBase" id="RU003452"/>
    </source>
</evidence>
<dbReference type="PANTHER" id="PTHR11786:SF0">
    <property type="entry name" value="ARYLAMINE N-ACETYLTRANSFERASE 4-RELATED"/>
    <property type="match status" value="1"/>
</dbReference>